<evidence type="ECO:0000259" key="4">
    <source>
        <dbReference type="PROSITE" id="PS51782"/>
    </source>
</evidence>
<feature type="domain" description="SLH" evidence="3">
    <location>
        <begin position="28"/>
        <end position="91"/>
    </location>
</feature>
<name>A0ABM8VGK3_9BACL</name>
<accession>A0ABM8VGK3</accession>
<reference evidence="5 6" key="1">
    <citation type="submission" date="2021-06" db="EMBL/GenBank/DDBJ databases">
        <authorList>
            <person name="Criscuolo A."/>
        </authorList>
    </citation>
    <scope>NUCLEOTIDE SEQUENCE [LARGE SCALE GENOMIC DNA]</scope>
    <source>
        <strain evidence="6">CIP 111802</strain>
    </source>
</reference>
<keyword evidence="1 2" id="KW-0732">Signal</keyword>
<feature type="domain" description="LysM" evidence="4">
    <location>
        <begin position="273"/>
        <end position="317"/>
    </location>
</feature>
<dbReference type="CDD" id="cd00118">
    <property type="entry name" value="LysM"/>
    <property type="match status" value="1"/>
</dbReference>
<sequence length="433" mass="46613">MNAAKMIPTALSGLLLIGAVFAPAAQASVSARFADTTDHWASEAIEWAIHNNITQGYPDGTFQPNNPVAEAEFLAMLFRSTPVTEAVYSVSGPAPTEPVLNAQRHWADPLYEKAAKLGYPVSGIDDVAKRNTYLSRLHAAEIMAGAYGYAYQGDDAIIFVMANDLADGKDDSFTVESYRGADPITRAEAVELIKRSKVRQVCRPSEPVLNQLTARGSSLSSSAIVQAYCKQPKRAEDSLAETAKGSIGDAADIIASAQSPQDNTEHTPVPQRILYQIKKGETLYKISKMFGTSIKELTESNQLADPEQIAAGQLLYIPGFQLPEGEGEIIVSHVLNATLTAYTAGYESTGKSPSHPAYRVTKSGAYVEEGRTVAVDPSIIPFGTKLYIEGVGYRTAEDTGSAIIGSRLDVYFEDLEEAKQFGLQIGVTVYVLS</sequence>
<dbReference type="PANTHER" id="PTHR39160:SF4">
    <property type="entry name" value="RESUSCITATION-PROMOTING FACTOR RPFB"/>
    <property type="match status" value="1"/>
</dbReference>
<evidence type="ECO:0000256" key="1">
    <source>
        <dbReference type="ARBA" id="ARBA00022729"/>
    </source>
</evidence>
<dbReference type="EMBL" id="CAJVCE010000006">
    <property type="protein sequence ID" value="CAG7638797.1"/>
    <property type="molecule type" value="Genomic_DNA"/>
</dbReference>
<feature type="signal peptide" evidence="2">
    <location>
        <begin position="1"/>
        <end position="27"/>
    </location>
</feature>
<gene>
    <name evidence="5" type="ORF">PAECIP111802_02477</name>
</gene>
<dbReference type="Pfam" id="PF01476">
    <property type="entry name" value="LysM"/>
    <property type="match status" value="1"/>
</dbReference>
<dbReference type="PANTHER" id="PTHR39160">
    <property type="entry name" value="CELL WALL-BINDING PROTEIN YOCH"/>
    <property type="match status" value="1"/>
</dbReference>
<dbReference type="InterPro" id="IPR059180">
    <property type="entry name" value="3D_YorM"/>
</dbReference>
<protein>
    <recommendedName>
        <fullName evidence="7">LysM peptidoglycan-binding domain-containing protein</fullName>
    </recommendedName>
</protein>
<dbReference type="Pfam" id="PF00395">
    <property type="entry name" value="SLH"/>
    <property type="match status" value="1"/>
</dbReference>
<dbReference type="InterPro" id="IPR010611">
    <property type="entry name" value="3D_dom"/>
</dbReference>
<dbReference type="Pfam" id="PF06725">
    <property type="entry name" value="3D"/>
    <property type="match status" value="1"/>
</dbReference>
<dbReference type="PROSITE" id="PS51272">
    <property type="entry name" value="SLH"/>
    <property type="match status" value="1"/>
</dbReference>
<dbReference type="CDD" id="cd14667">
    <property type="entry name" value="3D_containing_proteins"/>
    <property type="match status" value="1"/>
</dbReference>
<dbReference type="InterPro" id="IPR051933">
    <property type="entry name" value="Resuscitation_pf_RpfB"/>
</dbReference>
<evidence type="ECO:0000256" key="2">
    <source>
        <dbReference type="SAM" id="SignalP"/>
    </source>
</evidence>
<evidence type="ECO:0000259" key="3">
    <source>
        <dbReference type="PROSITE" id="PS51272"/>
    </source>
</evidence>
<proteinExistence type="predicted"/>
<dbReference type="PROSITE" id="PS51782">
    <property type="entry name" value="LYSM"/>
    <property type="match status" value="1"/>
</dbReference>
<dbReference type="SMART" id="SM00257">
    <property type="entry name" value="LysM"/>
    <property type="match status" value="1"/>
</dbReference>
<comment type="caution">
    <text evidence="5">The sequence shown here is derived from an EMBL/GenBank/DDBJ whole genome shotgun (WGS) entry which is preliminary data.</text>
</comment>
<feature type="chain" id="PRO_5046060553" description="LysM peptidoglycan-binding domain-containing protein" evidence="2">
    <location>
        <begin position="28"/>
        <end position="433"/>
    </location>
</feature>
<organism evidence="5 6">
    <name type="scientific">Paenibacillus allorhizosphaerae</name>
    <dbReference type="NCBI Taxonomy" id="2849866"/>
    <lineage>
        <taxon>Bacteria</taxon>
        <taxon>Bacillati</taxon>
        <taxon>Bacillota</taxon>
        <taxon>Bacilli</taxon>
        <taxon>Bacillales</taxon>
        <taxon>Paenibacillaceae</taxon>
        <taxon>Paenibacillus</taxon>
    </lineage>
</organism>
<dbReference type="InterPro" id="IPR001119">
    <property type="entry name" value="SLH_dom"/>
</dbReference>
<evidence type="ECO:0008006" key="7">
    <source>
        <dbReference type="Google" id="ProtNLM"/>
    </source>
</evidence>
<dbReference type="InterPro" id="IPR018392">
    <property type="entry name" value="LysM"/>
</dbReference>
<keyword evidence="6" id="KW-1185">Reference proteome</keyword>
<dbReference type="Proteomes" id="UP000730618">
    <property type="component" value="Unassembled WGS sequence"/>
</dbReference>
<evidence type="ECO:0000313" key="5">
    <source>
        <dbReference type="EMBL" id="CAG7638797.1"/>
    </source>
</evidence>
<evidence type="ECO:0000313" key="6">
    <source>
        <dbReference type="Proteomes" id="UP000730618"/>
    </source>
</evidence>